<dbReference type="Proteomes" id="UP000501868">
    <property type="component" value="Chromosome"/>
</dbReference>
<proteinExistence type="predicted"/>
<protein>
    <submittedName>
        <fullName evidence="1">Uncharacterized protein</fullName>
    </submittedName>
</protein>
<evidence type="ECO:0000313" key="2">
    <source>
        <dbReference type="Proteomes" id="UP000501868"/>
    </source>
</evidence>
<evidence type="ECO:0000313" key="1">
    <source>
        <dbReference type="EMBL" id="QIZ05719.1"/>
    </source>
</evidence>
<reference evidence="1 2" key="1">
    <citation type="submission" date="2020-04" db="EMBL/GenBank/DDBJ databases">
        <title>Genome-Wide Identification of 5-Methylcytosine Sites in Bacterial Genomes By High-Throughput Sequencing of MspJI Restriction Fragments.</title>
        <authorList>
            <person name="Wu V."/>
        </authorList>
    </citation>
    <scope>NUCLEOTIDE SEQUENCE [LARGE SCALE GENOMIC DNA]</scope>
    <source>
        <strain evidence="1 2">S2</strain>
    </source>
</reference>
<reference evidence="1 2" key="2">
    <citation type="submission" date="2020-04" db="EMBL/GenBank/DDBJ databases">
        <authorList>
            <person name="Fomenkov A."/>
            <person name="Anton B.P."/>
            <person name="Roberts R.J."/>
        </authorList>
    </citation>
    <scope>NUCLEOTIDE SEQUENCE [LARGE SCALE GENOMIC DNA]</scope>
    <source>
        <strain evidence="1 2">S2</strain>
    </source>
</reference>
<accession>A0A6H1NWQ6</accession>
<dbReference type="EMBL" id="CP051128">
    <property type="protein sequence ID" value="QIZ05719.1"/>
    <property type="molecule type" value="Genomic_DNA"/>
</dbReference>
<sequence length="137" mass="15986">MEKNLIIFIGEQNNNQKVEIKSKLSFFDALQLSTKSPHTTGDIPYQSIPFYKKAIIPIQINNSNIQISYHRHSLQIVKEDIDLTEKEVFDLLNHFAIKEDNKVSFLAVFPNSKRRLKGARKAFIRVESRELEGEERR</sequence>
<organism evidence="1 2">
    <name type="scientific">Priestia megaterium</name>
    <name type="common">Bacillus megaterium</name>
    <dbReference type="NCBI Taxonomy" id="1404"/>
    <lineage>
        <taxon>Bacteria</taxon>
        <taxon>Bacillati</taxon>
        <taxon>Bacillota</taxon>
        <taxon>Bacilli</taxon>
        <taxon>Bacillales</taxon>
        <taxon>Bacillaceae</taxon>
        <taxon>Priestia</taxon>
    </lineage>
</organism>
<name>A0A6H1NWQ6_PRIMG</name>
<dbReference type="AlphaFoldDB" id="A0A6H1NWQ6"/>
<gene>
    <name evidence="1" type="ORF">HFZ78_02285</name>
</gene>